<evidence type="ECO:0000256" key="1">
    <source>
        <dbReference type="SAM" id="MobiDB-lite"/>
    </source>
</evidence>
<dbReference type="EMBL" id="CP086136">
    <property type="protein sequence ID" value="UEM08606.1"/>
    <property type="molecule type" value="Genomic_DNA"/>
</dbReference>
<protein>
    <submittedName>
        <fullName evidence="2">Uncharacterized protein</fullName>
    </submittedName>
</protein>
<evidence type="ECO:0000313" key="3">
    <source>
        <dbReference type="EMBL" id="UEM08606.1"/>
    </source>
</evidence>
<proteinExistence type="predicted"/>
<feature type="compositionally biased region" description="Polar residues" evidence="1">
    <location>
        <begin position="64"/>
        <end position="81"/>
    </location>
</feature>
<reference evidence="2" key="1">
    <citation type="submission" date="2021-03" db="EMBL/GenBank/DDBJ databases">
        <title>Whole Genome Sequence of Bradyrhizobium sp. Strain 144S4.</title>
        <authorList>
            <person name="Bromfield E.S.P."/>
            <person name="Cloutier S."/>
        </authorList>
    </citation>
    <scope>NUCLEOTIDE SEQUENCE [LARGE SCALE GENOMIC DNA]</scope>
    <source>
        <strain evidence="2">144S4</strain>
    </source>
</reference>
<evidence type="ECO:0000313" key="4">
    <source>
        <dbReference type="Proteomes" id="UP000664702"/>
    </source>
</evidence>
<dbReference type="RefSeq" id="WP_208086932.1">
    <property type="nucleotide sequence ID" value="NZ_CP086136.1"/>
</dbReference>
<feature type="region of interest" description="Disordered" evidence="1">
    <location>
        <begin position="1"/>
        <end position="159"/>
    </location>
</feature>
<dbReference type="AlphaFoldDB" id="A0A939M876"/>
<feature type="compositionally biased region" description="Basic and acidic residues" evidence="1">
    <location>
        <begin position="15"/>
        <end position="30"/>
    </location>
</feature>
<dbReference type="Proteomes" id="UP000664702">
    <property type="component" value="Chromosome"/>
</dbReference>
<dbReference type="EMBL" id="JAGEMI010000001">
    <property type="protein sequence ID" value="MBO1864972.1"/>
    <property type="molecule type" value="Genomic_DNA"/>
</dbReference>
<gene>
    <name evidence="3" type="ORF">J4G43_028015</name>
    <name evidence="2" type="ORF">J4G43_30005</name>
</gene>
<feature type="compositionally biased region" description="Polar residues" evidence="1">
    <location>
        <begin position="41"/>
        <end position="56"/>
    </location>
</feature>
<sequence length="229" mass="23306">MFASIKNGEATVEEMFAKEKPSEADPDRNPLVKNGGAGANDSISTGGQSNEINGNTDKGDPRADSTSSTENRSAAVQQDSQAGAAPANETTRQASAPPAPADAGASTSHPEGSPQPDLLSGATTRDGSGQPADRQAEGAVDSRGGTTTAPTRHPASPERLQSYSKALATIENGGPAKLGKQSTAWITRNGDFDAAGNEVAGKILSIHTQRVAGEIDMAACLKRVGEIIG</sequence>
<evidence type="ECO:0000313" key="2">
    <source>
        <dbReference type="EMBL" id="MBO1864972.1"/>
    </source>
</evidence>
<dbReference type="KEGG" id="bban:J4G43_028015"/>
<reference evidence="3 4" key="2">
    <citation type="journal article" date="2022" name="Int. J. Syst. Evol. Microbiol.">
        <title>Strains of Bradyrhizobium barranii sp. nov. associated with legumes native to Canada are symbionts of soybeans and belong to different subspecies (subsp. barranii subsp. nov. and subsp. apii subsp. nov.) and symbiovars (sv. glycinearum and sv. septentrionale).</title>
        <authorList>
            <person name="Bromfield E.S.P."/>
            <person name="Cloutier S."/>
            <person name="Wasai-Hara S."/>
            <person name="Minamisawa K."/>
        </authorList>
    </citation>
    <scope>NUCLEOTIDE SEQUENCE [LARGE SCALE GENOMIC DNA]</scope>
    <source>
        <strain evidence="3 4">144S4</strain>
    </source>
</reference>
<organism evidence="2">
    <name type="scientific">Bradyrhizobium barranii subsp. barranii</name>
    <dbReference type="NCBI Taxonomy" id="2823807"/>
    <lineage>
        <taxon>Bacteria</taxon>
        <taxon>Pseudomonadati</taxon>
        <taxon>Pseudomonadota</taxon>
        <taxon>Alphaproteobacteria</taxon>
        <taxon>Hyphomicrobiales</taxon>
        <taxon>Nitrobacteraceae</taxon>
        <taxon>Bradyrhizobium</taxon>
        <taxon>Bradyrhizobium barranii</taxon>
    </lineage>
</organism>
<accession>A0A939M876</accession>
<name>A0A939M876_9BRAD</name>